<dbReference type="GO" id="GO:0045504">
    <property type="term" value="F:dynein heavy chain binding"/>
    <property type="evidence" value="ECO:0007669"/>
    <property type="project" value="TreeGrafter"/>
</dbReference>
<keyword evidence="1" id="KW-0243">Dynein</keyword>
<reference evidence="9" key="2">
    <citation type="submission" date="2016-06" db="EMBL/GenBank/DDBJ databases">
        <title>The genome of a short-lived fish provides insights into sex chromosome evolution and the genetic control of aging.</title>
        <authorList>
            <person name="Reichwald K."/>
            <person name="Felder M."/>
            <person name="Petzold A."/>
            <person name="Koch P."/>
            <person name="Groth M."/>
            <person name="Platzer M."/>
        </authorList>
    </citation>
    <scope>NUCLEOTIDE SEQUENCE</scope>
    <source>
        <tissue evidence="9">Brain</tissue>
    </source>
</reference>
<dbReference type="GO" id="GO:0030286">
    <property type="term" value="C:dynein complex"/>
    <property type="evidence" value="ECO:0007669"/>
    <property type="project" value="UniProtKB-KW"/>
</dbReference>
<protein>
    <recommendedName>
        <fullName evidence="5">Axonemal dynein light intermediate polypeptide 1</fullName>
    </recommendedName>
    <alternativeName>
        <fullName evidence="6">Inner dynein arm light chain, axonemal</fullName>
    </alternativeName>
</protein>
<dbReference type="AlphaFoldDB" id="A0A1A8FF42"/>
<reference evidence="9" key="1">
    <citation type="submission" date="2016-05" db="EMBL/GenBank/DDBJ databases">
        <authorList>
            <person name="Lavstsen T."/>
            <person name="Jespersen J.S."/>
        </authorList>
    </citation>
    <scope>NUCLEOTIDE SEQUENCE</scope>
    <source>
        <tissue evidence="9">Brain</tissue>
    </source>
</reference>
<dbReference type="InterPro" id="IPR019347">
    <property type="entry name" value="Axonemal_dynein_light_chain"/>
</dbReference>
<sequence length="258" mass="29824">MMHKPSDSLLKHEYPVLVKTNENSPKGCFLSVSSPQSADTVPAPCPPRPEFAFNKSVIQWQENKEILNMIFPPRQWTEGSDLWVQQVSSVPGSRADVVQLKKLLDTKLQQKQARQTGICPIRRELYAQCFDEIIRQVTINCAERGLLLLRVRDEINMTIAAYQTLYESSVAFGFRKALQSEQRKYQLKQKISDLENENEDLKIQLTDQKEKFGLTEKNKTKKRLVLCEEIQLLKKKNEDFKTQLVEIIAKQTQKPETT</sequence>
<keyword evidence="3" id="KW-0505">Motor protein</keyword>
<organism evidence="9">
    <name type="scientific">Nothobranchius korthausae</name>
    <dbReference type="NCBI Taxonomy" id="1143690"/>
    <lineage>
        <taxon>Eukaryota</taxon>
        <taxon>Metazoa</taxon>
        <taxon>Chordata</taxon>
        <taxon>Craniata</taxon>
        <taxon>Vertebrata</taxon>
        <taxon>Euteleostomi</taxon>
        <taxon>Actinopterygii</taxon>
        <taxon>Neopterygii</taxon>
        <taxon>Teleostei</taxon>
        <taxon>Neoteleostei</taxon>
        <taxon>Acanthomorphata</taxon>
        <taxon>Ovalentaria</taxon>
        <taxon>Atherinomorphae</taxon>
        <taxon>Cyprinodontiformes</taxon>
        <taxon>Nothobranchiidae</taxon>
        <taxon>Nothobranchius</taxon>
    </lineage>
</organism>
<name>A0A1A8FF42_9TELE</name>
<evidence type="ECO:0000256" key="5">
    <source>
        <dbReference type="ARBA" id="ARBA00039799"/>
    </source>
</evidence>
<evidence type="ECO:0000256" key="7">
    <source>
        <dbReference type="ARBA" id="ARBA00043925"/>
    </source>
</evidence>
<evidence type="ECO:0000256" key="6">
    <source>
        <dbReference type="ARBA" id="ARBA00042417"/>
    </source>
</evidence>
<comment type="similarity">
    <text evidence="4">Belongs to the inner dynein arm light chain family.</text>
</comment>
<feature type="coiled-coil region" evidence="8">
    <location>
        <begin position="177"/>
        <end position="250"/>
    </location>
</feature>
<evidence type="ECO:0000256" key="1">
    <source>
        <dbReference type="ARBA" id="ARBA00023017"/>
    </source>
</evidence>
<dbReference type="GO" id="GO:0005930">
    <property type="term" value="C:axoneme"/>
    <property type="evidence" value="ECO:0007669"/>
    <property type="project" value="TreeGrafter"/>
</dbReference>
<gene>
    <name evidence="9" type="primary">DNALI1</name>
</gene>
<keyword evidence="2 8" id="KW-0175">Coiled coil</keyword>
<comment type="function">
    <text evidence="7">Involved in sperm flagellum assembly.</text>
</comment>
<evidence type="ECO:0000256" key="4">
    <source>
        <dbReference type="ARBA" id="ARBA00038114"/>
    </source>
</evidence>
<dbReference type="PANTHER" id="PTHR13183">
    <property type="entry name" value="AXONEMAL INNER ARM DYNEIN LIGHT CHAIN 28"/>
    <property type="match status" value="1"/>
</dbReference>
<evidence type="ECO:0000256" key="3">
    <source>
        <dbReference type="ARBA" id="ARBA00023175"/>
    </source>
</evidence>
<dbReference type="EMBL" id="HAEB01011483">
    <property type="protein sequence ID" value="SBQ58010.1"/>
    <property type="molecule type" value="Transcribed_RNA"/>
</dbReference>
<evidence type="ECO:0000256" key="8">
    <source>
        <dbReference type="SAM" id="Coils"/>
    </source>
</evidence>
<dbReference type="PANTHER" id="PTHR13183:SF0">
    <property type="entry name" value="AXONEMAL DYNEIN LIGHT INTERMEDIATE POLYPEPTIDE 1"/>
    <property type="match status" value="1"/>
</dbReference>
<accession>A0A1A8FF42</accession>
<proteinExistence type="inferred from homology"/>
<evidence type="ECO:0000256" key="2">
    <source>
        <dbReference type="ARBA" id="ARBA00023054"/>
    </source>
</evidence>
<dbReference type="Pfam" id="PF10211">
    <property type="entry name" value="Ax_dynein_light"/>
    <property type="match status" value="1"/>
</dbReference>
<dbReference type="GO" id="GO:0097546">
    <property type="term" value="C:ciliary base"/>
    <property type="evidence" value="ECO:0007669"/>
    <property type="project" value="TreeGrafter"/>
</dbReference>
<evidence type="ECO:0000313" key="9">
    <source>
        <dbReference type="EMBL" id="SBQ58010.1"/>
    </source>
</evidence>